<dbReference type="PANTHER" id="PTHR10869:SF246">
    <property type="entry name" value="TRANSMEMBRANE PROLYL 4-HYDROXYLASE"/>
    <property type="match status" value="1"/>
</dbReference>
<evidence type="ECO:0000256" key="3">
    <source>
        <dbReference type="SAM" id="MobiDB-lite"/>
    </source>
</evidence>
<keyword evidence="5" id="KW-1185">Reference proteome</keyword>
<proteinExistence type="predicted"/>
<dbReference type="GO" id="GO:0004656">
    <property type="term" value="F:procollagen-proline 4-dioxygenase activity"/>
    <property type="evidence" value="ECO:0007669"/>
    <property type="project" value="TreeGrafter"/>
</dbReference>
<keyword evidence="1" id="KW-0479">Metal-binding</keyword>
<evidence type="ECO:0000313" key="5">
    <source>
        <dbReference type="Proteomes" id="UP000030744"/>
    </source>
</evidence>
<dbReference type="OrthoDB" id="347252at2759"/>
<evidence type="ECO:0000256" key="2">
    <source>
        <dbReference type="ARBA" id="ARBA00023004"/>
    </source>
</evidence>
<dbReference type="VEuPathDB" id="ToxoDB:EMH_0083270"/>
<organism evidence="4 5">
    <name type="scientific">Eimeria mitis</name>
    <dbReference type="NCBI Taxonomy" id="44415"/>
    <lineage>
        <taxon>Eukaryota</taxon>
        <taxon>Sar</taxon>
        <taxon>Alveolata</taxon>
        <taxon>Apicomplexa</taxon>
        <taxon>Conoidasida</taxon>
        <taxon>Coccidia</taxon>
        <taxon>Eucoccidiorida</taxon>
        <taxon>Eimeriorina</taxon>
        <taxon>Eimeriidae</taxon>
        <taxon>Eimeria</taxon>
    </lineage>
</organism>
<dbReference type="GeneID" id="60404372"/>
<sequence length="222" mass="24050">MGEDYGCTQGNNELQQEKELPVSEAEEMLVIGEAVPEGEHLRTLRVYSRCSSQATVAATSGARPSEAGSTDAGVPANEGEAESEGSSRGCRDVHVLRVFREPDVMIAPNLITKEQCAHLLKLADGKWTRSKTSVGTTSAPQTAYRTTESRTRTSYSVMLEEAQTPGVVSVELLACALAQMPVQHLESLVLVRYAEGEYFAEHHDGGFRPKTVLLYLNGESSC</sequence>
<gene>
    <name evidence="4" type="ORF">EMH_0083270</name>
</gene>
<feature type="region of interest" description="Disordered" evidence="3">
    <location>
        <begin position="1"/>
        <end position="22"/>
    </location>
</feature>
<dbReference type="GO" id="GO:0046872">
    <property type="term" value="F:metal ion binding"/>
    <property type="evidence" value="ECO:0007669"/>
    <property type="project" value="UniProtKB-KW"/>
</dbReference>
<dbReference type="InterPro" id="IPR045054">
    <property type="entry name" value="P4HA-like"/>
</dbReference>
<evidence type="ECO:0000256" key="1">
    <source>
        <dbReference type="ARBA" id="ARBA00022723"/>
    </source>
</evidence>
<dbReference type="Proteomes" id="UP000030744">
    <property type="component" value="Unassembled WGS sequence"/>
</dbReference>
<protein>
    <submittedName>
        <fullName evidence="4">2OG-Fe(II) oxygenase family protein, putative</fullName>
    </submittedName>
</protein>
<reference evidence="4" key="2">
    <citation type="submission" date="2013-10" db="EMBL/GenBank/DDBJ databases">
        <authorList>
            <person name="Aslett M."/>
        </authorList>
    </citation>
    <scope>NUCLEOTIDE SEQUENCE [LARGE SCALE GENOMIC DNA]</scope>
    <source>
        <strain evidence="4">Houghton</strain>
    </source>
</reference>
<keyword evidence="2" id="KW-0408">Iron</keyword>
<accession>U6KEP6</accession>
<dbReference type="EMBL" id="HG735903">
    <property type="protein sequence ID" value="CDJ36399.1"/>
    <property type="molecule type" value="Genomic_DNA"/>
</dbReference>
<feature type="region of interest" description="Disordered" evidence="3">
    <location>
        <begin position="56"/>
        <end position="88"/>
    </location>
</feature>
<dbReference type="AlphaFoldDB" id="U6KEP6"/>
<name>U6KEP6_9EIME</name>
<evidence type="ECO:0000313" key="4">
    <source>
        <dbReference type="EMBL" id="CDJ36399.1"/>
    </source>
</evidence>
<dbReference type="RefSeq" id="XP_037878687.1">
    <property type="nucleotide sequence ID" value="XM_038022833.1"/>
</dbReference>
<dbReference type="PANTHER" id="PTHR10869">
    <property type="entry name" value="PROLYL 4-HYDROXYLASE ALPHA SUBUNIT"/>
    <property type="match status" value="1"/>
</dbReference>
<dbReference type="Gene3D" id="2.60.120.620">
    <property type="entry name" value="q2cbj1_9rhob like domain"/>
    <property type="match status" value="1"/>
</dbReference>
<dbReference type="GO" id="GO:0005783">
    <property type="term" value="C:endoplasmic reticulum"/>
    <property type="evidence" value="ECO:0007669"/>
    <property type="project" value="TreeGrafter"/>
</dbReference>
<reference evidence="4" key="1">
    <citation type="submission" date="2013-10" db="EMBL/GenBank/DDBJ databases">
        <title>Genomic analysis of the causative agents of coccidiosis in chickens.</title>
        <authorList>
            <person name="Reid A.J."/>
            <person name="Blake D."/>
            <person name="Billington K."/>
            <person name="Browne H."/>
            <person name="Dunn M."/>
            <person name="Hung S."/>
            <person name="Kawahara F."/>
            <person name="Miranda-Saavedra D."/>
            <person name="Mourier T."/>
            <person name="Nagra H."/>
            <person name="Otto T.D."/>
            <person name="Rawlings N."/>
            <person name="Sanchez A."/>
            <person name="Sanders M."/>
            <person name="Subramaniam C."/>
            <person name="Tay Y."/>
            <person name="Dear P."/>
            <person name="Doerig C."/>
            <person name="Gruber A."/>
            <person name="Parkinson J."/>
            <person name="Shirley M."/>
            <person name="Wan K.L."/>
            <person name="Berriman M."/>
            <person name="Tomley F."/>
            <person name="Pain A."/>
        </authorList>
    </citation>
    <scope>NUCLEOTIDE SEQUENCE [LARGE SCALE GENOMIC DNA]</scope>
    <source>
        <strain evidence="4">Houghton</strain>
    </source>
</reference>